<dbReference type="Proteomes" id="UP000828390">
    <property type="component" value="Unassembled WGS sequence"/>
</dbReference>
<gene>
    <name evidence="1" type="ORF">DPMN_145468</name>
</gene>
<name>A0A9D4F428_DREPO</name>
<dbReference type="AlphaFoldDB" id="A0A9D4F428"/>
<organism evidence="1 2">
    <name type="scientific">Dreissena polymorpha</name>
    <name type="common">Zebra mussel</name>
    <name type="synonym">Mytilus polymorpha</name>
    <dbReference type="NCBI Taxonomy" id="45954"/>
    <lineage>
        <taxon>Eukaryota</taxon>
        <taxon>Metazoa</taxon>
        <taxon>Spiralia</taxon>
        <taxon>Lophotrochozoa</taxon>
        <taxon>Mollusca</taxon>
        <taxon>Bivalvia</taxon>
        <taxon>Autobranchia</taxon>
        <taxon>Heteroconchia</taxon>
        <taxon>Euheterodonta</taxon>
        <taxon>Imparidentia</taxon>
        <taxon>Neoheterodontei</taxon>
        <taxon>Myida</taxon>
        <taxon>Dreissenoidea</taxon>
        <taxon>Dreissenidae</taxon>
        <taxon>Dreissena</taxon>
    </lineage>
</organism>
<evidence type="ECO:0000313" key="2">
    <source>
        <dbReference type="Proteomes" id="UP000828390"/>
    </source>
</evidence>
<protein>
    <submittedName>
        <fullName evidence="1">Uncharacterized protein</fullName>
    </submittedName>
</protein>
<accession>A0A9D4F428</accession>
<proteinExistence type="predicted"/>
<evidence type="ECO:0000313" key="1">
    <source>
        <dbReference type="EMBL" id="KAH3791979.1"/>
    </source>
</evidence>
<comment type="caution">
    <text evidence="1">The sequence shown here is derived from an EMBL/GenBank/DDBJ whole genome shotgun (WGS) entry which is preliminary data.</text>
</comment>
<reference evidence="1" key="1">
    <citation type="journal article" date="2019" name="bioRxiv">
        <title>The Genome of the Zebra Mussel, Dreissena polymorpha: A Resource for Invasive Species Research.</title>
        <authorList>
            <person name="McCartney M.A."/>
            <person name="Auch B."/>
            <person name="Kono T."/>
            <person name="Mallez S."/>
            <person name="Zhang Y."/>
            <person name="Obille A."/>
            <person name="Becker A."/>
            <person name="Abrahante J.E."/>
            <person name="Garbe J."/>
            <person name="Badalamenti J.P."/>
            <person name="Herman A."/>
            <person name="Mangelson H."/>
            <person name="Liachko I."/>
            <person name="Sullivan S."/>
            <person name="Sone E.D."/>
            <person name="Koren S."/>
            <person name="Silverstein K.A.T."/>
            <person name="Beckman K.B."/>
            <person name="Gohl D.M."/>
        </authorList>
    </citation>
    <scope>NUCLEOTIDE SEQUENCE</scope>
    <source>
        <strain evidence="1">Duluth1</strain>
        <tissue evidence="1">Whole animal</tissue>
    </source>
</reference>
<sequence length="76" mass="8418">MEYGAYSCQRACVRSYGVVVFHVSRYLDVSLHVGIPKHGDTVRTCKVNGIKLMTFHCMTCSLFKGKACARGICAEL</sequence>
<dbReference type="EMBL" id="JAIWYP010000007">
    <property type="protein sequence ID" value="KAH3791979.1"/>
    <property type="molecule type" value="Genomic_DNA"/>
</dbReference>
<keyword evidence="2" id="KW-1185">Reference proteome</keyword>
<reference evidence="1" key="2">
    <citation type="submission" date="2020-11" db="EMBL/GenBank/DDBJ databases">
        <authorList>
            <person name="McCartney M.A."/>
            <person name="Auch B."/>
            <person name="Kono T."/>
            <person name="Mallez S."/>
            <person name="Becker A."/>
            <person name="Gohl D.M."/>
            <person name="Silverstein K.A.T."/>
            <person name="Koren S."/>
            <person name="Bechman K.B."/>
            <person name="Herman A."/>
            <person name="Abrahante J.E."/>
            <person name="Garbe J."/>
        </authorList>
    </citation>
    <scope>NUCLEOTIDE SEQUENCE</scope>
    <source>
        <strain evidence="1">Duluth1</strain>
        <tissue evidence="1">Whole animal</tissue>
    </source>
</reference>